<dbReference type="EMBL" id="JAWDGP010003373">
    <property type="protein sequence ID" value="KAK3774957.1"/>
    <property type="molecule type" value="Genomic_DNA"/>
</dbReference>
<feature type="chain" id="PRO_5042046294" evidence="1">
    <location>
        <begin position="26"/>
        <end position="253"/>
    </location>
</feature>
<sequence>MLLSRFLTGLTVLLMVCFSFNCAAAQCDRGWFGNNCQYQCHCAGSAECDNGGHCSSGCAENWFGPACQYVAMGFTVVGSNWLTDSDDSTCNDGTIRTIYAALDTPIPLTWVRVVVNDEAYIDQIRLFKKVQNSNQLTRCSELRKAKVDATTIDISCPTTEPVTDVVLDGEGTCSISLVYEIPHAPLTTDSCRILHAFGTAIYTKHKMVTQSKRPSKYSTLLSLLLFEKEQRKYRQLDVESGFNRLCKILVLRS</sequence>
<evidence type="ECO:0000313" key="2">
    <source>
        <dbReference type="EMBL" id="KAK3774957.1"/>
    </source>
</evidence>
<feature type="signal peptide" evidence="1">
    <location>
        <begin position="1"/>
        <end position="25"/>
    </location>
</feature>
<protein>
    <submittedName>
        <fullName evidence="2">Uncharacterized protein</fullName>
    </submittedName>
</protein>
<proteinExistence type="predicted"/>
<organism evidence="2 3">
    <name type="scientific">Elysia crispata</name>
    <name type="common">lettuce slug</name>
    <dbReference type="NCBI Taxonomy" id="231223"/>
    <lineage>
        <taxon>Eukaryota</taxon>
        <taxon>Metazoa</taxon>
        <taxon>Spiralia</taxon>
        <taxon>Lophotrochozoa</taxon>
        <taxon>Mollusca</taxon>
        <taxon>Gastropoda</taxon>
        <taxon>Heterobranchia</taxon>
        <taxon>Euthyneura</taxon>
        <taxon>Panpulmonata</taxon>
        <taxon>Sacoglossa</taxon>
        <taxon>Placobranchoidea</taxon>
        <taxon>Plakobranchidae</taxon>
        <taxon>Elysia</taxon>
    </lineage>
</organism>
<gene>
    <name evidence="2" type="ORF">RRG08_040546</name>
</gene>
<keyword evidence="3" id="KW-1185">Reference proteome</keyword>
<keyword evidence="1" id="KW-0732">Signal</keyword>
<name>A0AAE0ZUR2_9GAST</name>
<dbReference type="AlphaFoldDB" id="A0AAE0ZUR2"/>
<dbReference type="Proteomes" id="UP001283361">
    <property type="component" value="Unassembled WGS sequence"/>
</dbReference>
<evidence type="ECO:0000313" key="3">
    <source>
        <dbReference type="Proteomes" id="UP001283361"/>
    </source>
</evidence>
<evidence type="ECO:0000256" key="1">
    <source>
        <dbReference type="SAM" id="SignalP"/>
    </source>
</evidence>
<reference evidence="2" key="1">
    <citation type="journal article" date="2023" name="G3 (Bethesda)">
        <title>A reference genome for the long-term kleptoplast-retaining sea slug Elysia crispata morphotype clarki.</title>
        <authorList>
            <person name="Eastman K.E."/>
            <person name="Pendleton A.L."/>
            <person name="Shaikh M.A."/>
            <person name="Suttiyut T."/>
            <person name="Ogas R."/>
            <person name="Tomko P."/>
            <person name="Gavelis G."/>
            <person name="Widhalm J.R."/>
            <person name="Wisecaver J.H."/>
        </authorList>
    </citation>
    <scope>NUCLEOTIDE SEQUENCE</scope>
    <source>
        <strain evidence="2">ECLA1</strain>
    </source>
</reference>
<accession>A0AAE0ZUR2</accession>
<comment type="caution">
    <text evidence="2">The sequence shown here is derived from an EMBL/GenBank/DDBJ whole genome shotgun (WGS) entry which is preliminary data.</text>
</comment>